<protein>
    <submittedName>
        <fullName evidence="1">Uncharacterized protein</fullName>
    </submittedName>
</protein>
<accession>A0A378IYY1</accession>
<keyword evidence="2" id="KW-1185">Reference proteome</keyword>
<dbReference type="AlphaFoldDB" id="A0A378IYY1"/>
<evidence type="ECO:0000313" key="1">
    <source>
        <dbReference type="EMBL" id="STX40663.1"/>
    </source>
</evidence>
<name>A0A378IYY1_9GAMM</name>
<organism evidence="1 2">
    <name type="scientific">Legionella donaldsonii</name>
    <dbReference type="NCBI Taxonomy" id="45060"/>
    <lineage>
        <taxon>Bacteria</taxon>
        <taxon>Pseudomonadati</taxon>
        <taxon>Pseudomonadota</taxon>
        <taxon>Gammaproteobacteria</taxon>
        <taxon>Legionellales</taxon>
        <taxon>Legionellaceae</taxon>
        <taxon>Legionella</taxon>
    </lineage>
</organism>
<evidence type="ECO:0000313" key="2">
    <source>
        <dbReference type="Proteomes" id="UP000254677"/>
    </source>
</evidence>
<gene>
    <name evidence="1" type="ORF">NCTC13292_00421</name>
</gene>
<sequence length="37" mass="4297">MEHVLKAKDVEMHPAVPHVDLFKNIFFKLQDSNTDTT</sequence>
<proteinExistence type="predicted"/>
<dbReference type="Proteomes" id="UP000254677">
    <property type="component" value="Unassembled WGS sequence"/>
</dbReference>
<reference evidence="1 2" key="1">
    <citation type="submission" date="2018-06" db="EMBL/GenBank/DDBJ databases">
        <authorList>
            <consortium name="Pathogen Informatics"/>
            <person name="Doyle S."/>
        </authorList>
    </citation>
    <scope>NUCLEOTIDE SEQUENCE [LARGE SCALE GENOMIC DNA]</scope>
    <source>
        <strain evidence="1 2">NCTC13292</strain>
    </source>
</reference>
<dbReference type="EMBL" id="UGOA01000001">
    <property type="protein sequence ID" value="STX40663.1"/>
    <property type="molecule type" value="Genomic_DNA"/>
</dbReference>